<keyword evidence="5" id="KW-1133">Transmembrane helix</keyword>
<comment type="catalytic activity">
    <reaction evidence="3">
        <text>2 GTP = 3',3'-c-di-GMP + 2 diphosphate</text>
        <dbReference type="Rhea" id="RHEA:24898"/>
        <dbReference type="ChEBI" id="CHEBI:33019"/>
        <dbReference type="ChEBI" id="CHEBI:37565"/>
        <dbReference type="ChEBI" id="CHEBI:58805"/>
        <dbReference type="EC" id="2.7.7.65"/>
    </reaction>
</comment>
<dbReference type="InterPro" id="IPR029787">
    <property type="entry name" value="Nucleotide_cyclase"/>
</dbReference>
<accession>A0A072MZD7</accession>
<dbReference type="GO" id="GO:0043709">
    <property type="term" value="P:cell adhesion involved in single-species biofilm formation"/>
    <property type="evidence" value="ECO:0007669"/>
    <property type="project" value="TreeGrafter"/>
</dbReference>
<dbReference type="RefSeq" id="WP_081849566.1">
    <property type="nucleotide sequence ID" value="NZ_ANIE01000008.1"/>
</dbReference>
<dbReference type="SMART" id="SM00267">
    <property type="entry name" value="GGDEF"/>
    <property type="match status" value="1"/>
</dbReference>
<keyword evidence="5" id="KW-0472">Membrane</keyword>
<dbReference type="GO" id="GO:0052621">
    <property type="term" value="F:diguanylate cyclase activity"/>
    <property type="evidence" value="ECO:0007669"/>
    <property type="project" value="UniProtKB-EC"/>
</dbReference>
<feature type="signal peptide" evidence="6">
    <location>
        <begin position="1"/>
        <end position="26"/>
    </location>
</feature>
<dbReference type="Pfam" id="PF07696">
    <property type="entry name" value="7TMR-DISMED2"/>
    <property type="match status" value="1"/>
</dbReference>
<dbReference type="OrthoDB" id="5289013at2"/>
<evidence type="ECO:0000256" key="1">
    <source>
        <dbReference type="ARBA" id="ARBA00001946"/>
    </source>
</evidence>
<dbReference type="InterPro" id="IPR011623">
    <property type="entry name" value="7TMR_DISM_rcpt_extracell_dom1"/>
</dbReference>
<dbReference type="PANTHER" id="PTHR45138">
    <property type="entry name" value="REGULATORY COMPONENTS OF SENSORY TRANSDUCTION SYSTEM"/>
    <property type="match status" value="1"/>
</dbReference>
<feature type="transmembrane region" description="Helical" evidence="5">
    <location>
        <begin position="201"/>
        <end position="227"/>
    </location>
</feature>
<name>A0A072MZD7_9GAMM</name>
<feature type="chain" id="PRO_5001682051" description="diguanylate cyclase" evidence="6">
    <location>
        <begin position="27"/>
        <end position="599"/>
    </location>
</feature>
<feature type="transmembrane region" description="Helical" evidence="5">
    <location>
        <begin position="233"/>
        <end position="258"/>
    </location>
</feature>
<organism evidence="8 9">
    <name type="scientific">Marinobacter nitratireducens</name>
    <dbReference type="NCBI Taxonomy" id="1137280"/>
    <lineage>
        <taxon>Bacteria</taxon>
        <taxon>Pseudomonadati</taxon>
        <taxon>Pseudomonadota</taxon>
        <taxon>Gammaproteobacteria</taxon>
        <taxon>Pseudomonadales</taxon>
        <taxon>Marinobacteraceae</taxon>
        <taxon>Marinobacter</taxon>
    </lineage>
</organism>
<dbReference type="Proteomes" id="UP000035057">
    <property type="component" value="Unassembled WGS sequence"/>
</dbReference>
<sequence>MKQSAHAAVLCLVYLVLVLSATRVVAAEPEYHWFEDAGDRLGISDVVALAPGRWQTFSADQVLNLGFSDGAFWVRVDVPPSDRSRVLAISYPLLDVVDVYWTKEATVLEAYQTGDLRPFSSRPIPNREFLFPVPSEAASLTAYIRVKTQGSVQIPIAIMTSVEFLARDQISYGWQTMFLGIIVALTLYNIFLYSIVRHPAYLWYVLTVLSSGLVQLNFHGVVFQWLWPDDPWINRYFTVLIVATALFSATMFTLHFIAVRRYSPWGFRVLQGMLGAAVFAFIYGLVGGYQSGIVLISALAAIATPAAWLVGLRVWRQGQKLAGFYVLAWTPLLLGHLVLAISKLGYLPRTFLTEFGSQIGVALEVILLSFALAYRINLERQRRMQAQEEALDIQLKANQTLEERVSERTDDLERANSRLKAMSLTDGLTQVANRRQFDDVLVTEWNRAARQAHALSLLILDIDHFKSVNDRYGHLVGDDCLITVAALCGSEIQRSGDLLARYGGEEFVVLLPTTPIEGAEQVAERLRQAVEDASVHPDAQVTPISLTISVGVACMIPDRNAKPGELVRRADEALYAAKGAGRNRVMLYRGYRAVSTGDS</sequence>
<dbReference type="AlphaFoldDB" id="A0A072MZD7"/>
<dbReference type="Gene3D" id="3.30.70.270">
    <property type="match status" value="1"/>
</dbReference>
<keyword evidence="4" id="KW-0175">Coiled coil</keyword>
<keyword evidence="5" id="KW-0812">Transmembrane</keyword>
<feature type="coiled-coil region" evidence="4">
    <location>
        <begin position="384"/>
        <end position="418"/>
    </location>
</feature>
<dbReference type="PATRIC" id="fig|1137280.3.peg.2731"/>
<dbReference type="SUPFAM" id="SSF55073">
    <property type="entry name" value="Nucleotide cyclase"/>
    <property type="match status" value="1"/>
</dbReference>
<keyword evidence="9" id="KW-1185">Reference proteome</keyword>
<dbReference type="InterPro" id="IPR000160">
    <property type="entry name" value="GGDEF_dom"/>
</dbReference>
<dbReference type="EC" id="2.7.7.65" evidence="2"/>
<dbReference type="PROSITE" id="PS50887">
    <property type="entry name" value="GGDEF"/>
    <property type="match status" value="1"/>
</dbReference>
<comment type="cofactor">
    <cofactor evidence="1">
        <name>Mg(2+)</name>
        <dbReference type="ChEBI" id="CHEBI:18420"/>
    </cofactor>
</comment>
<evidence type="ECO:0000313" key="8">
    <source>
        <dbReference type="EMBL" id="KEF30367.1"/>
    </source>
</evidence>
<evidence type="ECO:0000256" key="4">
    <source>
        <dbReference type="SAM" id="Coils"/>
    </source>
</evidence>
<keyword evidence="6" id="KW-0732">Signal</keyword>
<feature type="transmembrane region" description="Helical" evidence="5">
    <location>
        <begin position="172"/>
        <end position="194"/>
    </location>
</feature>
<evidence type="ECO:0000256" key="5">
    <source>
        <dbReference type="SAM" id="Phobius"/>
    </source>
</evidence>
<feature type="transmembrane region" description="Helical" evidence="5">
    <location>
        <begin position="355"/>
        <end position="374"/>
    </location>
</feature>
<comment type="caution">
    <text evidence="8">The sequence shown here is derived from an EMBL/GenBank/DDBJ whole genome shotgun (WGS) entry which is preliminary data.</text>
</comment>
<dbReference type="InterPro" id="IPR011622">
    <property type="entry name" value="7TMR_DISM_rcpt_extracell_dom2"/>
</dbReference>
<feature type="transmembrane region" description="Helical" evidence="5">
    <location>
        <begin position="324"/>
        <end position="343"/>
    </location>
</feature>
<evidence type="ECO:0000256" key="3">
    <source>
        <dbReference type="ARBA" id="ARBA00034247"/>
    </source>
</evidence>
<dbReference type="STRING" id="1137280.D777_02915"/>
<evidence type="ECO:0000259" key="7">
    <source>
        <dbReference type="PROSITE" id="PS50887"/>
    </source>
</evidence>
<dbReference type="NCBIfam" id="TIGR00254">
    <property type="entry name" value="GGDEF"/>
    <property type="match status" value="1"/>
</dbReference>
<reference evidence="8 9" key="1">
    <citation type="submission" date="2012-12" db="EMBL/GenBank/DDBJ databases">
        <title>Genome assembly of Marinobacter sp. AK21.</title>
        <authorList>
            <person name="Khatri I."/>
            <person name="Kumar R."/>
            <person name="Vaidya B."/>
            <person name="Subramanian S."/>
            <person name="Pinnaka A."/>
        </authorList>
    </citation>
    <scope>NUCLEOTIDE SEQUENCE [LARGE SCALE GENOMIC DNA]</scope>
    <source>
        <strain evidence="8 9">AK21</strain>
    </source>
</reference>
<feature type="domain" description="GGDEF" evidence="7">
    <location>
        <begin position="453"/>
        <end position="590"/>
    </location>
</feature>
<dbReference type="PANTHER" id="PTHR45138:SF9">
    <property type="entry name" value="DIGUANYLATE CYCLASE DGCM-RELATED"/>
    <property type="match status" value="1"/>
</dbReference>
<evidence type="ECO:0000256" key="2">
    <source>
        <dbReference type="ARBA" id="ARBA00012528"/>
    </source>
</evidence>
<dbReference type="EMBL" id="ANIE01000008">
    <property type="protein sequence ID" value="KEF30367.1"/>
    <property type="molecule type" value="Genomic_DNA"/>
</dbReference>
<dbReference type="Pfam" id="PF00990">
    <property type="entry name" value="GGDEF"/>
    <property type="match status" value="1"/>
</dbReference>
<evidence type="ECO:0000313" key="9">
    <source>
        <dbReference type="Proteomes" id="UP000035057"/>
    </source>
</evidence>
<feature type="transmembrane region" description="Helical" evidence="5">
    <location>
        <begin position="265"/>
        <end position="286"/>
    </location>
</feature>
<dbReference type="Pfam" id="PF07695">
    <property type="entry name" value="7TMR-DISM_7TM"/>
    <property type="match status" value="1"/>
</dbReference>
<dbReference type="InterPro" id="IPR050469">
    <property type="entry name" value="Diguanylate_Cyclase"/>
</dbReference>
<feature type="transmembrane region" description="Helical" evidence="5">
    <location>
        <begin position="292"/>
        <end position="312"/>
    </location>
</feature>
<dbReference type="Gene3D" id="2.60.40.2380">
    <property type="match status" value="1"/>
</dbReference>
<dbReference type="GO" id="GO:1902201">
    <property type="term" value="P:negative regulation of bacterial-type flagellum-dependent cell motility"/>
    <property type="evidence" value="ECO:0007669"/>
    <property type="project" value="TreeGrafter"/>
</dbReference>
<protein>
    <recommendedName>
        <fullName evidence="2">diguanylate cyclase</fullName>
        <ecNumber evidence="2">2.7.7.65</ecNumber>
    </recommendedName>
</protein>
<evidence type="ECO:0000256" key="6">
    <source>
        <dbReference type="SAM" id="SignalP"/>
    </source>
</evidence>
<dbReference type="InterPro" id="IPR043128">
    <property type="entry name" value="Rev_trsase/Diguanyl_cyclase"/>
</dbReference>
<dbReference type="FunFam" id="3.30.70.270:FF:000001">
    <property type="entry name" value="Diguanylate cyclase domain protein"/>
    <property type="match status" value="1"/>
</dbReference>
<dbReference type="GO" id="GO:0005886">
    <property type="term" value="C:plasma membrane"/>
    <property type="evidence" value="ECO:0007669"/>
    <property type="project" value="TreeGrafter"/>
</dbReference>
<gene>
    <name evidence="8" type="ORF">D777_02915</name>
</gene>
<proteinExistence type="predicted"/>
<dbReference type="CDD" id="cd01949">
    <property type="entry name" value="GGDEF"/>
    <property type="match status" value="1"/>
</dbReference>